<evidence type="ECO:0000313" key="1">
    <source>
        <dbReference type="EMBL" id="KAH6649569.1"/>
    </source>
</evidence>
<name>A0ACB7PR45_9PEZI</name>
<proteinExistence type="predicted"/>
<accession>A0ACB7PR45</accession>
<organism evidence="1 2">
    <name type="scientific">Chaetomium tenue</name>
    <dbReference type="NCBI Taxonomy" id="1854479"/>
    <lineage>
        <taxon>Eukaryota</taxon>
        <taxon>Fungi</taxon>
        <taxon>Dikarya</taxon>
        <taxon>Ascomycota</taxon>
        <taxon>Pezizomycotina</taxon>
        <taxon>Sordariomycetes</taxon>
        <taxon>Sordariomycetidae</taxon>
        <taxon>Sordariales</taxon>
        <taxon>Chaetomiaceae</taxon>
        <taxon>Chaetomium</taxon>
    </lineage>
</organism>
<dbReference type="Proteomes" id="UP000724584">
    <property type="component" value="Unassembled WGS sequence"/>
</dbReference>
<sequence>MGCGLFGKKKSKKTGAGAGGAGFAPRPVKQVMQGGQVGYQPTEAALANQKKYQEDFRKQYGGDPNDPKFVRSLAANQALAGSAADFAVRKMGPQGQRLEPYAQRGANMAATQFTKQQFKDRQQQEATGY</sequence>
<reference evidence="1 2" key="1">
    <citation type="journal article" date="2021" name="Nat. Commun.">
        <title>Genetic determinants of endophytism in the Arabidopsis root mycobiome.</title>
        <authorList>
            <person name="Mesny F."/>
            <person name="Miyauchi S."/>
            <person name="Thiergart T."/>
            <person name="Pickel B."/>
            <person name="Atanasova L."/>
            <person name="Karlsson M."/>
            <person name="Huettel B."/>
            <person name="Barry K.W."/>
            <person name="Haridas S."/>
            <person name="Chen C."/>
            <person name="Bauer D."/>
            <person name="Andreopoulos W."/>
            <person name="Pangilinan J."/>
            <person name="LaButti K."/>
            <person name="Riley R."/>
            <person name="Lipzen A."/>
            <person name="Clum A."/>
            <person name="Drula E."/>
            <person name="Henrissat B."/>
            <person name="Kohler A."/>
            <person name="Grigoriev I.V."/>
            <person name="Martin F.M."/>
            <person name="Hacquard S."/>
        </authorList>
    </citation>
    <scope>NUCLEOTIDE SEQUENCE [LARGE SCALE GENOMIC DNA]</scope>
    <source>
        <strain evidence="1 2">MPI-SDFR-AT-0079</strain>
    </source>
</reference>
<comment type="caution">
    <text evidence="1">The sequence shown here is derived from an EMBL/GenBank/DDBJ whole genome shotgun (WGS) entry which is preliminary data.</text>
</comment>
<dbReference type="EMBL" id="JAGIZQ010000001">
    <property type="protein sequence ID" value="KAH6649569.1"/>
    <property type="molecule type" value="Genomic_DNA"/>
</dbReference>
<evidence type="ECO:0000313" key="2">
    <source>
        <dbReference type="Proteomes" id="UP000724584"/>
    </source>
</evidence>
<gene>
    <name evidence="1" type="ORF">F5144DRAFT_8758</name>
</gene>
<keyword evidence="2" id="KW-1185">Reference proteome</keyword>
<protein>
    <submittedName>
        <fullName evidence="1">Uncharacterized protein</fullName>
    </submittedName>
</protein>